<evidence type="ECO:0000256" key="1">
    <source>
        <dbReference type="ARBA" id="ARBA00022617"/>
    </source>
</evidence>
<dbReference type="KEGG" id="camy:CSUIS_0437"/>
<dbReference type="Gene3D" id="1.10.760.10">
    <property type="entry name" value="Cytochrome c-like domain"/>
    <property type="match status" value="1"/>
</dbReference>
<dbReference type="PROSITE" id="PS51007">
    <property type="entry name" value="CYTC"/>
    <property type="match status" value="1"/>
</dbReference>
<evidence type="ECO:0000313" key="8">
    <source>
        <dbReference type="Proteomes" id="UP000194260"/>
    </source>
</evidence>
<name>A0A1X9SVR9_9BACT</name>
<organism evidence="7 8">
    <name type="scientific">Campylobacter porcelli</name>
    <dbReference type="NCBI Taxonomy" id="1660073"/>
    <lineage>
        <taxon>Bacteria</taxon>
        <taxon>Pseudomonadati</taxon>
        <taxon>Campylobacterota</taxon>
        <taxon>Epsilonproteobacteria</taxon>
        <taxon>Campylobacterales</taxon>
        <taxon>Campylobacteraceae</taxon>
        <taxon>Campylobacter</taxon>
    </lineage>
</organism>
<dbReference type="GO" id="GO:0009055">
    <property type="term" value="F:electron transfer activity"/>
    <property type="evidence" value="ECO:0007669"/>
    <property type="project" value="InterPro"/>
</dbReference>
<dbReference type="Pfam" id="PF00034">
    <property type="entry name" value="Cytochrom_C"/>
    <property type="match status" value="1"/>
</dbReference>
<keyword evidence="3 4" id="KW-0408">Iron</keyword>
<feature type="chain" id="PRO_5013231207" evidence="5">
    <location>
        <begin position="19"/>
        <end position="185"/>
    </location>
</feature>
<dbReference type="InterPro" id="IPR009056">
    <property type="entry name" value="Cyt_c-like_dom"/>
</dbReference>
<dbReference type="STRING" id="1660073.CSUIS_0437"/>
<evidence type="ECO:0000313" key="7">
    <source>
        <dbReference type="EMBL" id="ARR00276.1"/>
    </source>
</evidence>
<dbReference type="SUPFAM" id="SSF46626">
    <property type="entry name" value="Cytochrome c"/>
    <property type="match status" value="1"/>
</dbReference>
<sequence length="185" mass="20327">MKIAKLAISLLVVSNLVANDSYIIEADGEFGKELKSLVEKHAKDNNISVKVYEKSNSSDDDESGRFLNIGIDKNANYNGTKGKELYEKNCKSCHGENGTKRAMGVSQRLSDMSGDDIADSMAGYRGDVQFGGRLKYLMAPIATRMSLKDLGHIIAYLKGDNAFVIDDDESNEIRTTPTKQGSYLE</sequence>
<keyword evidence="2 4" id="KW-0479">Metal-binding</keyword>
<dbReference type="RefSeq" id="WP_086237695.1">
    <property type="nucleotide sequence ID" value="NZ_CP018789.1"/>
</dbReference>
<evidence type="ECO:0000256" key="3">
    <source>
        <dbReference type="ARBA" id="ARBA00023004"/>
    </source>
</evidence>
<dbReference type="GO" id="GO:0020037">
    <property type="term" value="F:heme binding"/>
    <property type="evidence" value="ECO:0007669"/>
    <property type="project" value="InterPro"/>
</dbReference>
<dbReference type="GO" id="GO:0046872">
    <property type="term" value="F:metal ion binding"/>
    <property type="evidence" value="ECO:0007669"/>
    <property type="project" value="UniProtKB-KW"/>
</dbReference>
<evidence type="ECO:0000256" key="5">
    <source>
        <dbReference type="SAM" id="SignalP"/>
    </source>
</evidence>
<accession>A0A1X9SVR9</accession>
<gene>
    <name evidence="7" type="ORF">CSUIS_0437</name>
</gene>
<proteinExistence type="predicted"/>
<dbReference type="InterPro" id="IPR036909">
    <property type="entry name" value="Cyt_c-like_dom_sf"/>
</dbReference>
<keyword evidence="1 4" id="KW-0349">Heme</keyword>
<feature type="domain" description="Cytochrome c" evidence="6">
    <location>
        <begin position="77"/>
        <end position="161"/>
    </location>
</feature>
<dbReference type="AlphaFoldDB" id="A0A1X9SVR9"/>
<keyword evidence="5" id="KW-0732">Signal</keyword>
<feature type="signal peptide" evidence="5">
    <location>
        <begin position="1"/>
        <end position="18"/>
    </location>
</feature>
<reference evidence="8" key="1">
    <citation type="journal article" date="2017" name="Genome Biol. Evol.">
        <title>Comparative Genomic Analysis Identifies a Campylobacter Clade Deficient in Selenium Metabolism.</title>
        <authorList>
            <person name="Miller W.G."/>
            <person name="Yee E."/>
            <person name="Lopes B.S."/>
            <person name="Chapman M.H."/>
            <person name="Huynh S."/>
            <person name="Bono J.L."/>
            <person name="Parker C.T."/>
            <person name="Strachan N.J.C."/>
            <person name="Forbes K.J."/>
        </authorList>
    </citation>
    <scope>NUCLEOTIDE SEQUENCE [LARGE SCALE GENOMIC DNA]</scope>
    <source>
        <strain evidence="8">RM6137</strain>
    </source>
</reference>
<dbReference type="Proteomes" id="UP000194260">
    <property type="component" value="Chromosome"/>
</dbReference>
<evidence type="ECO:0000256" key="2">
    <source>
        <dbReference type="ARBA" id="ARBA00022723"/>
    </source>
</evidence>
<evidence type="ECO:0000256" key="4">
    <source>
        <dbReference type="PROSITE-ProRule" id="PRU00433"/>
    </source>
</evidence>
<dbReference type="EMBL" id="CP018789">
    <property type="protein sequence ID" value="ARR00276.1"/>
    <property type="molecule type" value="Genomic_DNA"/>
</dbReference>
<evidence type="ECO:0000259" key="6">
    <source>
        <dbReference type="PROSITE" id="PS51007"/>
    </source>
</evidence>
<protein>
    <submittedName>
        <fullName evidence="7">Cytochrome c</fullName>
    </submittedName>
</protein>